<protein>
    <recommendedName>
        <fullName evidence="3">BZIP domain-containing protein</fullName>
    </recommendedName>
</protein>
<dbReference type="AlphaFoldDB" id="A0A365MXZ6"/>
<dbReference type="Pfam" id="PF11905">
    <property type="entry name" value="DUF3425"/>
    <property type="match status" value="1"/>
</dbReference>
<dbReference type="EMBL" id="PKMI01000030">
    <property type="protein sequence ID" value="RBA13228.1"/>
    <property type="molecule type" value="Genomic_DNA"/>
</dbReference>
<comment type="caution">
    <text evidence="1">The sequence shown here is derived from an EMBL/GenBank/DDBJ whole genome shotgun (WGS) entry which is preliminary data.</text>
</comment>
<sequence length="367" mass="42002">MPWSRKPLAEHLSTGRRNSAAIFIVFSLLHLKVVNTHRMDSRNNYSAIAEANKLRRKLQNRKNQRARRQRIKGKDFEIHQGPDSFEIKRWRVDEVDECPQDKDTDSTAVSTTYHASYTLPCATEGAIAVQAPSSADQPNQIMTIHSASQPISITFPLPSDQLLHLIQFNVYRAFISIKRTINTISLDPTTCPVFGPCLDDTTRYPPNPNIPPSLAPTTLQLSQYHFPWINIMPFSQLRDNLIRREGRFDNFELWRDLVGDLMSYTAAPWQRGTPFSFSTTIPETKQSQGLILENYIDTDELTAGRNGLIIWGEPHNMQSWEATPGFLTKWSWAVEGCEELVEISNRWRVRRGAEPMRLSIPVLGRNK</sequence>
<accession>A0A365MXZ6</accession>
<evidence type="ECO:0000313" key="2">
    <source>
        <dbReference type="Proteomes" id="UP000251714"/>
    </source>
</evidence>
<evidence type="ECO:0000313" key="1">
    <source>
        <dbReference type="EMBL" id="RBA13228.1"/>
    </source>
</evidence>
<gene>
    <name evidence="1" type="ORF">FPRO05_13655</name>
</gene>
<dbReference type="Proteomes" id="UP000251714">
    <property type="component" value="Unassembled WGS sequence"/>
</dbReference>
<organism evidence="1 2">
    <name type="scientific">Gibberella intermedia</name>
    <name type="common">Bulb rot disease fungus</name>
    <name type="synonym">Fusarium proliferatum</name>
    <dbReference type="NCBI Taxonomy" id="948311"/>
    <lineage>
        <taxon>Eukaryota</taxon>
        <taxon>Fungi</taxon>
        <taxon>Dikarya</taxon>
        <taxon>Ascomycota</taxon>
        <taxon>Pezizomycotina</taxon>
        <taxon>Sordariomycetes</taxon>
        <taxon>Hypocreomycetidae</taxon>
        <taxon>Hypocreales</taxon>
        <taxon>Nectriaceae</taxon>
        <taxon>Fusarium</taxon>
        <taxon>Fusarium fujikuroi species complex</taxon>
    </lineage>
</organism>
<evidence type="ECO:0008006" key="3">
    <source>
        <dbReference type="Google" id="ProtNLM"/>
    </source>
</evidence>
<dbReference type="PANTHER" id="PTHR38116">
    <property type="entry name" value="CHROMOSOME 7, WHOLE GENOME SHOTGUN SEQUENCE"/>
    <property type="match status" value="1"/>
</dbReference>
<dbReference type="InterPro" id="IPR021833">
    <property type="entry name" value="DUF3425"/>
</dbReference>
<name>A0A365MXZ6_GIBIN</name>
<reference evidence="1 2" key="1">
    <citation type="submission" date="2017-12" db="EMBL/GenBank/DDBJ databases">
        <title>Genome sequence of the mycotoxigenic crop pathogen Fusarium proliferatum, strain ITEM 2341 from Date Palm.</title>
        <authorList>
            <person name="Almiman B.F."/>
            <person name="Shittu T.A."/>
            <person name="Muthumeenakshi S."/>
            <person name="Baroncelli R."/>
            <person name="Sreenivasaprasada S."/>
        </authorList>
    </citation>
    <scope>NUCLEOTIDE SEQUENCE [LARGE SCALE GENOMIC DNA]</scope>
    <source>
        <strain evidence="1 2">ITEM 2341</strain>
    </source>
</reference>
<dbReference type="PANTHER" id="PTHR38116:SF1">
    <property type="entry name" value="BZIP DOMAIN-CONTAINING PROTEIN"/>
    <property type="match status" value="1"/>
</dbReference>
<proteinExistence type="predicted"/>